<dbReference type="AlphaFoldDB" id="A0A285HZI2"/>
<evidence type="ECO:0000256" key="2">
    <source>
        <dbReference type="SAM" id="SignalP"/>
    </source>
</evidence>
<feature type="chain" id="PRO_5011973010" evidence="2">
    <location>
        <begin position="20"/>
        <end position="242"/>
    </location>
</feature>
<feature type="region of interest" description="Disordered" evidence="1">
    <location>
        <begin position="201"/>
        <end position="242"/>
    </location>
</feature>
<protein>
    <submittedName>
        <fullName evidence="4">Uncharacterized protein</fullName>
    </submittedName>
</protein>
<evidence type="ECO:0000313" key="4">
    <source>
        <dbReference type="EMBL" id="SNY41130.1"/>
    </source>
</evidence>
<feature type="signal peptide" evidence="2">
    <location>
        <begin position="1"/>
        <end position="19"/>
    </location>
</feature>
<name>A0A285HZI2_9RHOB</name>
<dbReference type="RefSeq" id="WP_097144574.1">
    <property type="nucleotide sequence ID" value="NZ_OBEA01000001.1"/>
</dbReference>
<keyword evidence="2" id="KW-0732">Signal</keyword>
<gene>
    <name evidence="3" type="ORF">CVM39_06285</name>
    <name evidence="4" type="ORF">SAMN06297129_0824</name>
</gene>
<evidence type="ECO:0000313" key="3">
    <source>
        <dbReference type="EMBL" id="PJE30315.1"/>
    </source>
</evidence>
<sequence>MRAALFLAPLLCLATPAAADLCRYRPGEVLSDVGGSMLGDAIRSGAGFDLSDVASGANLLSPSPDGNRIAEVTGVVAAAVSAPVSVVAGVIGISAFEGVCSLREARRSDSAAVLDVLLYMAEDADPARFVLLDADRGPEAAVLRLIDPEGVARDYTVSDLEIVDGELRERRLGRNRVLGKVTFRMPAETLILGDEPYRLEMPEGPAPLPDVSVAPLPPGPPPLPEGPVARPKTVKPAPPMQN</sequence>
<dbReference type="Proteomes" id="UP000231702">
    <property type="component" value="Unassembled WGS sequence"/>
</dbReference>
<accession>A0A285HZI2</accession>
<dbReference type="EMBL" id="OBEA01000001">
    <property type="protein sequence ID" value="SNY41130.1"/>
    <property type="molecule type" value="Genomic_DNA"/>
</dbReference>
<dbReference type="Proteomes" id="UP000231655">
    <property type="component" value="Unassembled WGS sequence"/>
</dbReference>
<reference evidence="4 5" key="1">
    <citation type="submission" date="2017-09" db="EMBL/GenBank/DDBJ databases">
        <authorList>
            <person name="Ehlers B."/>
            <person name="Leendertz F.H."/>
        </authorList>
    </citation>
    <scope>NUCLEOTIDE SEQUENCE [LARGE SCALE GENOMIC DNA]</scope>
    <source>
        <strain evidence="4 5">CGMCC 1.12662</strain>
    </source>
</reference>
<reference evidence="3 6" key="2">
    <citation type="journal article" date="2018" name="Int. J. Syst. Evol. Microbiol.">
        <title>Pseudooceanicola lipolyticus sp. nov., a marine alphaproteobacterium, reclassification of Oceanicola flagellatus as Pseudooceanicola flagellatus comb. nov. and emended description of the genus Pseudooceanicola.</title>
        <authorList>
            <person name="Huang M.-M."/>
            <person name="Guo L.-L."/>
            <person name="Wu Y.-H."/>
            <person name="Lai Q.-L."/>
            <person name="Shao Z.-Z."/>
            <person name="Wang C.-S."/>
            <person name="Wu M."/>
            <person name="Xu X.-W."/>
        </authorList>
    </citation>
    <scope>NUCLEOTIDE SEQUENCE [LARGE SCALE GENOMIC DNA]</scope>
    <source>
        <strain evidence="3 6">Ar-45</strain>
    </source>
</reference>
<dbReference type="EMBL" id="PGTD01000013">
    <property type="protein sequence ID" value="PJE30315.1"/>
    <property type="molecule type" value="Genomic_DNA"/>
</dbReference>
<keyword evidence="6" id="KW-1185">Reference proteome</keyword>
<organism evidence="4 5">
    <name type="scientific">Pseudooceanicola antarcticus</name>
    <dbReference type="NCBI Taxonomy" id="1247613"/>
    <lineage>
        <taxon>Bacteria</taxon>
        <taxon>Pseudomonadati</taxon>
        <taxon>Pseudomonadota</taxon>
        <taxon>Alphaproteobacteria</taxon>
        <taxon>Rhodobacterales</taxon>
        <taxon>Paracoccaceae</taxon>
        <taxon>Pseudooceanicola</taxon>
    </lineage>
</organism>
<dbReference type="OrthoDB" id="7877072at2"/>
<evidence type="ECO:0000313" key="5">
    <source>
        <dbReference type="Proteomes" id="UP000231655"/>
    </source>
</evidence>
<feature type="compositionally biased region" description="Pro residues" evidence="1">
    <location>
        <begin position="215"/>
        <end position="225"/>
    </location>
</feature>
<evidence type="ECO:0000313" key="6">
    <source>
        <dbReference type="Proteomes" id="UP000231702"/>
    </source>
</evidence>
<evidence type="ECO:0000256" key="1">
    <source>
        <dbReference type="SAM" id="MobiDB-lite"/>
    </source>
</evidence>
<proteinExistence type="predicted"/>